<reference evidence="3" key="1">
    <citation type="journal article" date="2019" name="Int. J. Syst. Evol. Microbiol.">
        <title>The Global Catalogue of Microorganisms (GCM) 10K type strain sequencing project: providing services to taxonomists for standard genome sequencing and annotation.</title>
        <authorList>
            <consortium name="The Broad Institute Genomics Platform"/>
            <consortium name="The Broad Institute Genome Sequencing Center for Infectious Disease"/>
            <person name="Wu L."/>
            <person name="Ma J."/>
        </authorList>
    </citation>
    <scope>NUCLEOTIDE SEQUENCE [LARGE SCALE GENOMIC DNA]</scope>
    <source>
        <strain evidence="3">CGMCC 1.15795</strain>
    </source>
</reference>
<protein>
    <recommendedName>
        <fullName evidence="4">Lipoprotein</fullName>
    </recommendedName>
</protein>
<dbReference type="EMBL" id="JBHUFD010000001">
    <property type="protein sequence ID" value="MFD1871403.1"/>
    <property type="molecule type" value="Genomic_DNA"/>
</dbReference>
<feature type="compositionally biased region" description="Basic and acidic residues" evidence="1">
    <location>
        <begin position="27"/>
        <end position="42"/>
    </location>
</feature>
<name>A0ABW4QPA7_9BACT</name>
<evidence type="ECO:0000256" key="1">
    <source>
        <dbReference type="SAM" id="MobiDB-lite"/>
    </source>
</evidence>
<evidence type="ECO:0000313" key="2">
    <source>
        <dbReference type="EMBL" id="MFD1871403.1"/>
    </source>
</evidence>
<comment type="caution">
    <text evidence="2">The sequence shown here is derived from an EMBL/GenBank/DDBJ whole genome shotgun (WGS) entry which is preliminary data.</text>
</comment>
<evidence type="ECO:0008006" key="4">
    <source>
        <dbReference type="Google" id="ProtNLM"/>
    </source>
</evidence>
<organism evidence="2 3">
    <name type="scientific">Hymenobacter bucti</name>
    <dbReference type="NCBI Taxonomy" id="1844114"/>
    <lineage>
        <taxon>Bacteria</taxon>
        <taxon>Pseudomonadati</taxon>
        <taxon>Bacteroidota</taxon>
        <taxon>Cytophagia</taxon>
        <taxon>Cytophagales</taxon>
        <taxon>Hymenobacteraceae</taxon>
        <taxon>Hymenobacter</taxon>
    </lineage>
</organism>
<accession>A0ABW4QPA7</accession>
<dbReference type="RefSeq" id="WP_382311722.1">
    <property type="nucleotide sequence ID" value="NZ_JBHUFD010000001.1"/>
</dbReference>
<sequence length="55" mass="6142">MISLLLRRILPLLVIGGLTLTSCVVHDHDRGRDRGRDHDRGHGHGRGYGRGPGRY</sequence>
<proteinExistence type="predicted"/>
<evidence type="ECO:0000313" key="3">
    <source>
        <dbReference type="Proteomes" id="UP001597197"/>
    </source>
</evidence>
<dbReference type="Proteomes" id="UP001597197">
    <property type="component" value="Unassembled WGS sequence"/>
</dbReference>
<keyword evidence="3" id="KW-1185">Reference proteome</keyword>
<dbReference type="PROSITE" id="PS51257">
    <property type="entry name" value="PROKAR_LIPOPROTEIN"/>
    <property type="match status" value="1"/>
</dbReference>
<feature type="region of interest" description="Disordered" evidence="1">
    <location>
        <begin position="27"/>
        <end position="55"/>
    </location>
</feature>
<gene>
    <name evidence="2" type="ORF">ACFSDX_03135</name>
</gene>